<comment type="caution">
    <text evidence="1">The sequence shown here is derived from an EMBL/GenBank/DDBJ whole genome shotgun (WGS) entry which is preliminary data.</text>
</comment>
<name>A0ABT8YCS6_9SPHN</name>
<accession>A0ABT8YCS6</accession>
<reference evidence="1" key="1">
    <citation type="submission" date="2023-07" db="EMBL/GenBank/DDBJ databases">
        <authorList>
            <person name="Kim M."/>
        </authorList>
    </citation>
    <scope>NUCLEOTIDE SEQUENCE</scope>
    <source>
        <strain evidence="1">BIUV-7</strain>
    </source>
</reference>
<protein>
    <submittedName>
        <fullName evidence="1">DUF481 domain-containing protein</fullName>
    </submittedName>
</protein>
<dbReference type="Proteomes" id="UP001169764">
    <property type="component" value="Unassembled WGS sequence"/>
</dbReference>
<evidence type="ECO:0000313" key="1">
    <source>
        <dbReference type="EMBL" id="MDO6415752.1"/>
    </source>
</evidence>
<sequence length="330" mass="36468">MNALLLLAAGALGPDLPLEETAPRLPFAPEAPVVPQPMLQFAPPAPGLPGPVRTMIEAAFKTGNDKTISDVVGLAKDNFPTYITEIESISALQRTMLANVREQAQEREQARIAAASLFQIWKGELEAGGTRSTGTTRTLGIYASAKLQRDGIRWRQRLTARLDYQETDNERTTERWQIAWQPNYKFNDLRYAYGLAQYEHDRFLGIESRGTFGVGYGYLAASRPDLTITLEAGPAIRRTVFIDEANRTKLAGRGSFSAMWAISPTLTFRQDAAVFFEGTDATASSATALETKLLGALKAKFSYNLQFERETPTTSRQLDTVTRATLVYGF</sequence>
<gene>
    <name evidence="1" type="ORF">Q4F19_15280</name>
</gene>
<proteinExistence type="predicted"/>
<keyword evidence="2" id="KW-1185">Reference proteome</keyword>
<dbReference type="EMBL" id="JAUOTP010000007">
    <property type="protein sequence ID" value="MDO6415752.1"/>
    <property type="molecule type" value="Genomic_DNA"/>
</dbReference>
<organism evidence="1 2">
    <name type="scientific">Sphingomonas natans</name>
    <dbReference type="NCBI Taxonomy" id="3063330"/>
    <lineage>
        <taxon>Bacteria</taxon>
        <taxon>Pseudomonadati</taxon>
        <taxon>Pseudomonadota</taxon>
        <taxon>Alphaproteobacteria</taxon>
        <taxon>Sphingomonadales</taxon>
        <taxon>Sphingomonadaceae</taxon>
        <taxon>Sphingomonas</taxon>
    </lineage>
</organism>
<dbReference type="Pfam" id="PF04338">
    <property type="entry name" value="DUF481"/>
    <property type="match status" value="1"/>
</dbReference>
<dbReference type="RefSeq" id="WP_303544150.1">
    <property type="nucleotide sequence ID" value="NZ_JAUOTP010000007.1"/>
</dbReference>
<evidence type="ECO:0000313" key="2">
    <source>
        <dbReference type="Proteomes" id="UP001169764"/>
    </source>
</evidence>
<dbReference type="InterPro" id="IPR007433">
    <property type="entry name" value="DUF481"/>
</dbReference>